<dbReference type="GO" id="GO:0046872">
    <property type="term" value="F:metal ion binding"/>
    <property type="evidence" value="ECO:0007669"/>
    <property type="project" value="UniProtKB-KW"/>
</dbReference>
<name>U4LTV8_PYROM</name>
<proteinExistence type="inferred from homology"/>
<evidence type="ECO:0000256" key="2">
    <source>
        <dbReference type="ARBA" id="ARBA00004760"/>
    </source>
</evidence>
<evidence type="ECO:0000256" key="1">
    <source>
        <dbReference type="ARBA" id="ARBA00004141"/>
    </source>
</evidence>
<comment type="similarity">
    <text evidence="4">Belongs to the neutral sphingomyelinase family.</text>
</comment>
<feature type="transmembrane region" description="Helical" evidence="13">
    <location>
        <begin position="420"/>
        <end position="445"/>
    </location>
</feature>
<keyword evidence="11" id="KW-0443">Lipid metabolism</keyword>
<keyword evidence="8" id="KW-0460">Magnesium</keyword>
<evidence type="ECO:0000313" key="16">
    <source>
        <dbReference type="Proteomes" id="UP000018144"/>
    </source>
</evidence>
<keyword evidence="9" id="KW-0746">Sphingolipid metabolism</keyword>
<keyword evidence="16" id="KW-1185">Reference proteome</keyword>
<keyword evidence="6" id="KW-0479">Metal-binding</keyword>
<dbReference type="OrthoDB" id="387657at2759"/>
<dbReference type="Pfam" id="PF03372">
    <property type="entry name" value="Exo_endo_phos"/>
    <property type="match status" value="1"/>
</dbReference>
<dbReference type="PANTHER" id="PTHR16320:SF24">
    <property type="entry name" value="PHOSPHODIESTERASE, PUTATIVE-RELATED"/>
    <property type="match status" value="1"/>
</dbReference>
<dbReference type="GO" id="GO:0004767">
    <property type="term" value="F:sphingomyelin phosphodiesterase activity"/>
    <property type="evidence" value="ECO:0007669"/>
    <property type="project" value="InterPro"/>
</dbReference>
<dbReference type="InterPro" id="IPR036691">
    <property type="entry name" value="Endo/exonu/phosph_ase_sf"/>
</dbReference>
<dbReference type="SUPFAM" id="SSF56219">
    <property type="entry name" value="DNase I-like"/>
    <property type="match status" value="1"/>
</dbReference>
<dbReference type="InterPro" id="IPR005135">
    <property type="entry name" value="Endo/exonuclease/phosphatase"/>
</dbReference>
<dbReference type="STRING" id="1076935.U4LTV8"/>
<comment type="pathway">
    <text evidence="2">Lipid metabolism; sphingolipid metabolism.</text>
</comment>
<keyword evidence="12 13" id="KW-0472">Membrane</keyword>
<keyword evidence="10 13" id="KW-1133">Transmembrane helix</keyword>
<sequence length="479" mass="53237">MAVDTPLTNGDVPVINVFSMNCWGLKYIAKHRVARLNEISLRIARANPSHDIVALQEFWVYADYLNLREKTRHILPYGKFYFSGAIGGGLVILSKWPIEQSSMFRYPLNGRPTAVHRGDFYVGKGVACALIRHPSGRVIEVFNTHLHAPYEEQDTYLCHRTAQAWEIAKLLRGATQKGHVAIGAGDFNMIPSSLAHRLISTHGLVSDSWLSAYPETPDIHPPSANAQYNIQTMGATCDSVLNTWRMPGETLPPPDTVDPHGKRLDYVFHSPKTSSVRSIKVGMTEPMDMPSQTGGKGGAGRCCTLSDHFSVEVQLALAPNYEQQLALSNAKNPTPLAMGDLMEIAGAARAQEASLTNQVGSIEDEKYLPLNIVDEIFSVTREYKAREVMEKFWRIAHFWASVPVLIALHVAAWWTHYPGVSFLVTLLAWVVAVTGTLDGLIGFIFTGSELRAITEFEEEMKMYRDLAVRAQEKHSGVDY</sequence>
<keyword evidence="5 13" id="KW-0812">Transmembrane</keyword>
<evidence type="ECO:0000256" key="9">
    <source>
        <dbReference type="ARBA" id="ARBA00022919"/>
    </source>
</evidence>
<dbReference type="InterPro" id="IPR038772">
    <property type="entry name" value="Sph/SMPD2-like"/>
</dbReference>
<reference evidence="15 16" key="1">
    <citation type="journal article" date="2013" name="PLoS Genet.">
        <title>The genome and development-dependent transcriptomes of Pyronema confluens: a window into fungal evolution.</title>
        <authorList>
            <person name="Traeger S."/>
            <person name="Altegoer F."/>
            <person name="Freitag M."/>
            <person name="Gabaldon T."/>
            <person name="Kempken F."/>
            <person name="Kumar A."/>
            <person name="Marcet-Houben M."/>
            <person name="Poggeler S."/>
            <person name="Stajich J.E."/>
            <person name="Nowrousian M."/>
        </authorList>
    </citation>
    <scope>NUCLEOTIDE SEQUENCE [LARGE SCALE GENOMIC DNA]</scope>
    <source>
        <strain evidence="16">CBS 100304</strain>
        <tissue evidence="15">Vegetative mycelium</tissue>
    </source>
</reference>
<organism evidence="15 16">
    <name type="scientific">Pyronema omphalodes (strain CBS 100304)</name>
    <name type="common">Pyronema confluens</name>
    <dbReference type="NCBI Taxonomy" id="1076935"/>
    <lineage>
        <taxon>Eukaryota</taxon>
        <taxon>Fungi</taxon>
        <taxon>Dikarya</taxon>
        <taxon>Ascomycota</taxon>
        <taxon>Pezizomycotina</taxon>
        <taxon>Pezizomycetes</taxon>
        <taxon>Pezizales</taxon>
        <taxon>Pyronemataceae</taxon>
        <taxon>Pyronema</taxon>
    </lineage>
</organism>
<dbReference type="GO" id="GO:0016020">
    <property type="term" value="C:membrane"/>
    <property type="evidence" value="ECO:0007669"/>
    <property type="project" value="UniProtKB-SubCell"/>
</dbReference>
<accession>U4LTV8</accession>
<dbReference type="GO" id="GO:0006665">
    <property type="term" value="P:sphingolipid metabolic process"/>
    <property type="evidence" value="ECO:0007669"/>
    <property type="project" value="UniProtKB-KW"/>
</dbReference>
<evidence type="ECO:0000256" key="3">
    <source>
        <dbReference type="ARBA" id="ARBA00004991"/>
    </source>
</evidence>
<dbReference type="PANTHER" id="PTHR16320">
    <property type="entry name" value="SPHINGOMYELINASE FAMILY MEMBER"/>
    <property type="match status" value="1"/>
</dbReference>
<dbReference type="eggNOG" id="KOG3873">
    <property type="taxonomic scope" value="Eukaryota"/>
</dbReference>
<keyword evidence="7" id="KW-0378">Hydrolase</keyword>
<comment type="subcellular location">
    <subcellularLocation>
        <location evidence="1">Membrane</location>
        <topology evidence="1">Multi-pass membrane protein</topology>
    </subcellularLocation>
</comment>
<evidence type="ECO:0000256" key="7">
    <source>
        <dbReference type="ARBA" id="ARBA00022801"/>
    </source>
</evidence>
<evidence type="ECO:0000313" key="15">
    <source>
        <dbReference type="EMBL" id="CCX33155.1"/>
    </source>
</evidence>
<dbReference type="EMBL" id="HF936029">
    <property type="protein sequence ID" value="CCX33155.1"/>
    <property type="molecule type" value="Genomic_DNA"/>
</dbReference>
<evidence type="ECO:0000256" key="8">
    <source>
        <dbReference type="ARBA" id="ARBA00022842"/>
    </source>
</evidence>
<evidence type="ECO:0000256" key="12">
    <source>
        <dbReference type="ARBA" id="ARBA00023136"/>
    </source>
</evidence>
<evidence type="ECO:0000256" key="10">
    <source>
        <dbReference type="ARBA" id="ARBA00022989"/>
    </source>
</evidence>
<dbReference type="OMA" id="MADAWIS"/>
<evidence type="ECO:0000256" key="6">
    <source>
        <dbReference type="ARBA" id="ARBA00022723"/>
    </source>
</evidence>
<gene>
    <name evidence="15" type="ORF">PCON_14195</name>
</gene>
<evidence type="ECO:0000256" key="11">
    <source>
        <dbReference type="ARBA" id="ARBA00023098"/>
    </source>
</evidence>
<feature type="transmembrane region" description="Helical" evidence="13">
    <location>
        <begin position="392"/>
        <end position="414"/>
    </location>
</feature>
<evidence type="ECO:0000256" key="5">
    <source>
        <dbReference type="ARBA" id="ARBA00022692"/>
    </source>
</evidence>
<comment type="pathway">
    <text evidence="3">Sphingolipid metabolism.</text>
</comment>
<evidence type="ECO:0000256" key="4">
    <source>
        <dbReference type="ARBA" id="ARBA00006335"/>
    </source>
</evidence>
<evidence type="ECO:0000256" key="13">
    <source>
        <dbReference type="SAM" id="Phobius"/>
    </source>
</evidence>
<dbReference type="AlphaFoldDB" id="U4LTV8"/>
<evidence type="ECO:0000259" key="14">
    <source>
        <dbReference type="Pfam" id="PF03372"/>
    </source>
</evidence>
<dbReference type="Gene3D" id="3.60.10.10">
    <property type="entry name" value="Endonuclease/exonuclease/phosphatase"/>
    <property type="match status" value="1"/>
</dbReference>
<protein>
    <submittedName>
        <fullName evidence="15">Similar to Putative neutral sphingomyelinase acc. no. O74369</fullName>
    </submittedName>
</protein>
<dbReference type="Proteomes" id="UP000018144">
    <property type="component" value="Unassembled WGS sequence"/>
</dbReference>
<feature type="domain" description="Endonuclease/exonuclease/phosphatase" evidence="14">
    <location>
        <begin position="19"/>
        <end position="308"/>
    </location>
</feature>